<feature type="signal peptide" evidence="1">
    <location>
        <begin position="1"/>
        <end position="19"/>
    </location>
</feature>
<dbReference type="GO" id="GO:0016853">
    <property type="term" value="F:isomerase activity"/>
    <property type="evidence" value="ECO:0007669"/>
    <property type="project" value="UniProtKB-KW"/>
</dbReference>
<reference evidence="2 3" key="1">
    <citation type="submission" date="2017-08" db="EMBL/GenBank/DDBJ databases">
        <title>Infants hospitalized years apart are colonized by the same room-sourced microbial strains.</title>
        <authorList>
            <person name="Brooks B."/>
            <person name="Olm M.R."/>
            <person name="Firek B.A."/>
            <person name="Baker R."/>
            <person name="Thomas B.C."/>
            <person name="Morowitz M.J."/>
            <person name="Banfield J.F."/>
        </authorList>
    </citation>
    <scope>NUCLEOTIDE SEQUENCE [LARGE SCALE GENOMIC DNA]</scope>
    <source>
        <strain evidence="2">S2_012_000_R2_81</strain>
    </source>
</reference>
<accession>A0A2W5FSB4</accession>
<dbReference type="EMBL" id="QFOD01000005">
    <property type="protein sequence ID" value="PZP33912.1"/>
    <property type="molecule type" value="Genomic_DNA"/>
</dbReference>
<keyword evidence="2" id="KW-0413">Isomerase</keyword>
<sequence>MRRYLPALLLLIPLLVACASVVAPELDALFGPANPRRYDTPTPPPAGESYARSIQPLLNQRCVVCHACYDAPCQMKTTSWDGLVRGASKTPVYDATRLLAAAPTRLYVDAQSPSAWRTHGFFPVLNERQASPEADRALSLLHRMLELKQQHPWPADAAQQATLNLAPDQALICPTGAQMDDYARAKPLGGMPYGLPALSRAEHDLLSRWIAQGSPYEGPAPLPAAVLREVSRWESFFNGSTPKEQLFARYAYEHLFLAHLYFSSDSQRHYFKLVRSSTPPGQATRLITTARPVDDPGVARVYYRLEPEREAIVAKTHMPYRLDDARMARWRALFLAPDYAVERLPGYDADTAANPFATFAALPVGARYRFMLDEAEFTIMGFIKGPVCRGQIALNVIEDQFWVSFLAPSQAYDESIDQLLQKAAKVAALPTGSRNTDALVTWLEYGRKESAYRRARSTHLNQALKGSEALDLDLIWDGDGRNDNAGLTVFRHFDSASVVKGFVGTPPKTAWVIDYPLLERIHYLLVADYDVYGNLGHQLNSRLYMDYLRMEGEFNFIALLPKAARTATRDLWYRGVGQRGREQVYGGPDTTLDVESGVSYRSADPRLELMGLIQARLAPVLDHRYDWDRRTPAALRAPLAQLAGLQGAVLQWLPEVALLAVEMPDGTVRDYSLLRNTAHASVSHLLGEQQELLPDEHTLSVAAGVLGSYPNAFYRARAAELPALVKALGELRSEADYAAFTRRWAVRRDDPGFWAFSDALARRYALHQPLEAGVLDYNRLENR</sequence>
<evidence type="ECO:0000313" key="3">
    <source>
        <dbReference type="Proteomes" id="UP000249633"/>
    </source>
</evidence>
<feature type="chain" id="PRO_5016097809" evidence="1">
    <location>
        <begin position="20"/>
        <end position="783"/>
    </location>
</feature>
<evidence type="ECO:0000313" key="2">
    <source>
        <dbReference type="EMBL" id="PZP33912.1"/>
    </source>
</evidence>
<evidence type="ECO:0000256" key="1">
    <source>
        <dbReference type="SAM" id="SignalP"/>
    </source>
</evidence>
<comment type="caution">
    <text evidence="2">The sequence shown here is derived from an EMBL/GenBank/DDBJ whole genome shotgun (WGS) entry which is preliminary data.</text>
</comment>
<dbReference type="PROSITE" id="PS51257">
    <property type="entry name" value="PROKAR_LIPOPROTEIN"/>
    <property type="match status" value="1"/>
</dbReference>
<organism evidence="2 3">
    <name type="scientific">Roseateles depolymerans</name>
    <dbReference type="NCBI Taxonomy" id="76731"/>
    <lineage>
        <taxon>Bacteria</taxon>
        <taxon>Pseudomonadati</taxon>
        <taxon>Pseudomonadota</taxon>
        <taxon>Betaproteobacteria</taxon>
        <taxon>Burkholderiales</taxon>
        <taxon>Sphaerotilaceae</taxon>
        <taxon>Roseateles</taxon>
    </lineage>
</organism>
<gene>
    <name evidence="2" type="ORF">DI603_07480</name>
</gene>
<name>A0A2W5FSB4_9BURK</name>
<protein>
    <submittedName>
        <fullName evidence="2">Peptidylprolyl isomerase</fullName>
    </submittedName>
</protein>
<keyword evidence="1" id="KW-0732">Signal</keyword>
<dbReference type="Proteomes" id="UP000249633">
    <property type="component" value="Unassembled WGS sequence"/>
</dbReference>
<dbReference type="AlphaFoldDB" id="A0A2W5FSB4"/>
<proteinExistence type="predicted"/>
<dbReference type="Pfam" id="PF06934">
    <property type="entry name" value="CTI"/>
    <property type="match status" value="1"/>
</dbReference>
<dbReference type="InterPro" id="IPR010706">
    <property type="entry name" value="Fatty_acid_cis-trans_isomerase"/>
</dbReference>